<dbReference type="InterPro" id="IPR036043">
    <property type="entry name" value="Phosphoglycerate_kinase_sf"/>
</dbReference>
<dbReference type="RefSeq" id="WP_114488353.1">
    <property type="nucleotide sequence ID" value="NZ_CBCSHM010000077.1"/>
</dbReference>
<dbReference type="InterPro" id="IPR001576">
    <property type="entry name" value="Phosphoglycerate_kinase"/>
</dbReference>
<dbReference type="PANTHER" id="PTHR11406">
    <property type="entry name" value="PHOSPHOGLYCERATE KINASE"/>
    <property type="match status" value="1"/>
</dbReference>
<keyword evidence="12 13" id="KW-0324">Glycolysis</keyword>
<feature type="binding site" evidence="13 14">
    <location>
        <begin position="19"/>
        <end position="21"/>
    </location>
    <ligand>
        <name>substrate</name>
    </ligand>
</feature>
<dbReference type="GO" id="GO:0004618">
    <property type="term" value="F:phosphoglycerate kinase activity"/>
    <property type="evidence" value="ECO:0007669"/>
    <property type="project" value="UniProtKB-UniRule"/>
</dbReference>
<feature type="binding site" evidence="13 14">
    <location>
        <begin position="58"/>
        <end position="61"/>
    </location>
    <ligand>
        <name>substrate</name>
    </ligand>
</feature>
<protein>
    <recommendedName>
        <fullName evidence="6 13">Phosphoglycerate kinase</fullName>
        <ecNumber evidence="5 13">2.7.2.3</ecNumber>
    </recommendedName>
</protein>
<evidence type="ECO:0000313" key="18">
    <source>
        <dbReference type="Proteomes" id="UP000253204"/>
    </source>
</evidence>
<dbReference type="GO" id="GO:0043531">
    <property type="term" value="F:ADP binding"/>
    <property type="evidence" value="ECO:0007669"/>
    <property type="project" value="TreeGrafter"/>
</dbReference>
<proteinExistence type="inferred from homology"/>
<evidence type="ECO:0000256" key="5">
    <source>
        <dbReference type="ARBA" id="ARBA00013061"/>
    </source>
</evidence>
<comment type="subunit">
    <text evidence="4 13">Monomer.</text>
</comment>
<evidence type="ECO:0000256" key="16">
    <source>
        <dbReference type="RuleBase" id="RU000532"/>
    </source>
</evidence>
<dbReference type="GO" id="GO:0005524">
    <property type="term" value="F:ATP binding"/>
    <property type="evidence" value="ECO:0007669"/>
    <property type="project" value="UniProtKB-KW"/>
</dbReference>
<evidence type="ECO:0000256" key="15">
    <source>
        <dbReference type="PIRSR" id="PIRSR000724-2"/>
    </source>
</evidence>
<evidence type="ECO:0000256" key="9">
    <source>
        <dbReference type="ARBA" id="ARBA00022741"/>
    </source>
</evidence>
<reference evidence="17 18" key="1">
    <citation type="submission" date="2018-07" db="EMBL/GenBank/DDBJ databases">
        <title>Halomonas rutogse sp. nov., isolated from Lake TangqianCo on Tibetan Plateau.</title>
        <authorList>
            <person name="Lu H."/>
            <person name="Xing P."/>
            <person name="Wu Q."/>
        </authorList>
    </citation>
    <scope>NUCLEOTIDE SEQUENCE [LARGE SCALE GENOMIC DNA]</scope>
    <source>
        <strain evidence="17 18">TQ8S</strain>
    </source>
</reference>
<evidence type="ECO:0000256" key="13">
    <source>
        <dbReference type="HAMAP-Rule" id="MF_00145"/>
    </source>
</evidence>
<evidence type="ECO:0000256" key="2">
    <source>
        <dbReference type="ARBA" id="ARBA00004838"/>
    </source>
</evidence>
<dbReference type="PANTHER" id="PTHR11406:SF23">
    <property type="entry name" value="PHOSPHOGLYCERATE KINASE 1, CHLOROPLASTIC-RELATED"/>
    <property type="match status" value="1"/>
</dbReference>
<organism evidence="17 18">
    <name type="scientific">Vreelandella rituensis</name>
    <dbReference type="NCBI Taxonomy" id="2282306"/>
    <lineage>
        <taxon>Bacteria</taxon>
        <taxon>Pseudomonadati</taxon>
        <taxon>Pseudomonadota</taxon>
        <taxon>Gammaproteobacteria</taxon>
        <taxon>Oceanospirillales</taxon>
        <taxon>Halomonadaceae</taxon>
        <taxon>Vreelandella</taxon>
    </lineage>
</organism>
<evidence type="ECO:0000256" key="1">
    <source>
        <dbReference type="ARBA" id="ARBA00000642"/>
    </source>
</evidence>
<accession>A0A368TP96</accession>
<feature type="binding site" evidence="13">
    <location>
        <position position="151"/>
    </location>
    <ligand>
        <name>substrate</name>
    </ligand>
</feature>
<dbReference type="FunFam" id="3.40.50.1260:FF:000031">
    <property type="entry name" value="Phosphoglycerate kinase 1"/>
    <property type="match status" value="1"/>
</dbReference>
<evidence type="ECO:0000256" key="7">
    <source>
        <dbReference type="ARBA" id="ARBA00022490"/>
    </source>
</evidence>
<feature type="binding site" evidence="14">
    <location>
        <position position="151"/>
    </location>
    <ligand>
        <name>(2R)-3-phosphoglycerate</name>
        <dbReference type="ChEBI" id="CHEBI:58272"/>
    </ligand>
</feature>
<dbReference type="HAMAP" id="MF_00145">
    <property type="entry name" value="Phosphoglyc_kinase"/>
    <property type="match status" value="1"/>
</dbReference>
<evidence type="ECO:0000256" key="8">
    <source>
        <dbReference type="ARBA" id="ARBA00022679"/>
    </source>
</evidence>
<dbReference type="FunFam" id="3.40.50.1260:FF:000006">
    <property type="entry name" value="Phosphoglycerate kinase"/>
    <property type="match status" value="1"/>
</dbReference>
<dbReference type="PIRSF" id="PIRSF000724">
    <property type="entry name" value="Pgk"/>
    <property type="match status" value="1"/>
</dbReference>
<feature type="binding site" evidence="13 15">
    <location>
        <position position="317"/>
    </location>
    <ligand>
        <name>ATP</name>
        <dbReference type="ChEBI" id="CHEBI:30616"/>
    </ligand>
</feature>
<dbReference type="Gene3D" id="3.40.50.1260">
    <property type="entry name" value="Phosphoglycerate kinase, N-terminal domain"/>
    <property type="match status" value="2"/>
</dbReference>
<comment type="catalytic activity">
    <reaction evidence="1 13 16">
        <text>(2R)-3-phosphoglycerate + ATP = (2R)-3-phospho-glyceroyl phosphate + ADP</text>
        <dbReference type="Rhea" id="RHEA:14801"/>
        <dbReference type="ChEBI" id="CHEBI:30616"/>
        <dbReference type="ChEBI" id="CHEBI:57604"/>
        <dbReference type="ChEBI" id="CHEBI:58272"/>
        <dbReference type="ChEBI" id="CHEBI:456216"/>
        <dbReference type="EC" id="2.7.2.3"/>
    </reaction>
</comment>
<evidence type="ECO:0000256" key="14">
    <source>
        <dbReference type="PIRSR" id="PIRSR000724-1"/>
    </source>
</evidence>
<keyword evidence="7 13" id="KW-0963">Cytoplasm</keyword>
<comment type="subcellular location">
    <subcellularLocation>
        <location evidence="13">Cytoplasm</location>
    </subcellularLocation>
</comment>
<dbReference type="Proteomes" id="UP000253204">
    <property type="component" value="Unassembled WGS sequence"/>
</dbReference>
<dbReference type="SUPFAM" id="SSF53748">
    <property type="entry name" value="Phosphoglycerate kinase"/>
    <property type="match status" value="1"/>
</dbReference>
<dbReference type="GO" id="GO:0005829">
    <property type="term" value="C:cytosol"/>
    <property type="evidence" value="ECO:0007669"/>
    <property type="project" value="TreeGrafter"/>
</dbReference>
<gene>
    <name evidence="13" type="primary">pgk</name>
    <name evidence="17" type="ORF">DU506_18530</name>
</gene>
<keyword evidence="8 13" id="KW-0808">Transferase</keyword>
<keyword evidence="9 13" id="KW-0547">Nucleotide-binding</keyword>
<feature type="binding site" evidence="13">
    <location>
        <position position="35"/>
    </location>
    <ligand>
        <name>substrate</name>
    </ligand>
</feature>
<sequence>MKTLSDLNLTNSRALVRVDFNVPRDDEGTVLDDSRIRAALPTLHHLLEKNVACVLMSHLGRPGGKPVAHLSLAPIAEKLSELLPDNRIRHCEEVVGAQAEEMVRSLAGGEILLLENLRFHPGEKDNDDHFARALAEFGDIYINDAFAACHRKHASVYGVATHFPVDKRAAGRLVGREIEALDKVVNNPKPPLVAVFGGAKVADKLDVISAFIDRAEQILIGGAMAYTLLRARGVSTGSSKVEEDRLDNAREILDKAGDKLLLPTDHVMAIEEETRTGREITGDWMGMDIGPHTASRYAKAIGNAATVVWNGPMGKIEEDRYFSGTRRIAEAMAASRGVTVVGGGETGQAVHRIGIENQLTHLSTGGGAFLDYLAHGSLPALNVLKED</sequence>
<evidence type="ECO:0000256" key="6">
    <source>
        <dbReference type="ARBA" id="ARBA00016471"/>
    </source>
</evidence>
<dbReference type="OrthoDB" id="9808460at2"/>
<dbReference type="AlphaFoldDB" id="A0A368TP96"/>
<keyword evidence="10 13" id="KW-0418">Kinase</keyword>
<comment type="similarity">
    <text evidence="3 13 16">Belongs to the phosphoglycerate kinase family.</text>
</comment>
<dbReference type="UniPathway" id="UPA00109">
    <property type="reaction ID" value="UER00185"/>
</dbReference>
<dbReference type="Pfam" id="PF00162">
    <property type="entry name" value="PGK"/>
    <property type="match status" value="1"/>
</dbReference>
<dbReference type="EMBL" id="QPIJ01000066">
    <property type="protein sequence ID" value="RCV86368.1"/>
    <property type="molecule type" value="Genomic_DNA"/>
</dbReference>
<dbReference type="EC" id="2.7.2.3" evidence="5 13"/>
<evidence type="ECO:0000256" key="10">
    <source>
        <dbReference type="ARBA" id="ARBA00022777"/>
    </source>
</evidence>
<evidence type="ECO:0000256" key="4">
    <source>
        <dbReference type="ARBA" id="ARBA00011245"/>
    </source>
</evidence>
<dbReference type="PRINTS" id="PR00477">
    <property type="entry name" value="PHGLYCKINASE"/>
</dbReference>
<feature type="binding site" evidence="13 15">
    <location>
        <position position="204"/>
    </location>
    <ligand>
        <name>ATP</name>
        <dbReference type="ChEBI" id="CHEBI:30616"/>
    </ligand>
</feature>
<name>A0A368TP96_9GAMM</name>
<dbReference type="InterPro" id="IPR015824">
    <property type="entry name" value="Phosphoglycerate_kinase_N"/>
</dbReference>
<evidence type="ECO:0000256" key="12">
    <source>
        <dbReference type="ARBA" id="ARBA00023152"/>
    </source>
</evidence>
<keyword evidence="11 13" id="KW-0067">ATP-binding</keyword>
<evidence type="ECO:0000256" key="3">
    <source>
        <dbReference type="ARBA" id="ARBA00008982"/>
    </source>
</evidence>
<evidence type="ECO:0000313" key="17">
    <source>
        <dbReference type="EMBL" id="RCV86368.1"/>
    </source>
</evidence>
<feature type="binding site" evidence="14">
    <location>
        <position position="118"/>
    </location>
    <ligand>
        <name>(2R)-3-phosphoglycerate</name>
        <dbReference type="ChEBI" id="CHEBI:58272"/>
    </ligand>
</feature>
<dbReference type="GO" id="GO:0006094">
    <property type="term" value="P:gluconeogenesis"/>
    <property type="evidence" value="ECO:0007669"/>
    <property type="project" value="TreeGrafter"/>
</dbReference>
<feature type="binding site" evidence="13">
    <location>
        <position position="118"/>
    </location>
    <ligand>
        <name>substrate</name>
    </ligand>
</feature>
<feature type="binding site" evidence="13">
    <location>
        <position position="286"/>
    </location>
    <ligand>
        <name>ATP</name>
        <dbReference type="ChEBI" id="CHEBI:30616"/>
    </ligand>
</feature>
<keyword evidence="18" id="KW-1185">Reference proteome</keyword>
<feature type="binding site" evidence="14">
    <location>
        <position position="35"/>
    </location>
    <ligand>
        <name>(2R)-3-phosphoglycerate</name>
        <dbReference type="ChEBI" id="CHEBI:58272"/>
    </ligand>
</feature>
<evidence type="ECO:0000256" key="11">
    <source>
        <dbReference type="ARBA" id="ARBA00022840"/>
    </source>
</evidence>
<feature type="binding site" evidence="13">
    <location>
        <begin position="343"/>
        <end position="346"/>
    </location>
    <ligand>
        <name>ATP</name>
        <dbReference type="ChEBI" id="CHEBI:30616"/>
    </ligand>
</feature>
<comment type="caution">
    <text evidence="17">The sequence shown here is derived from an EMBL/GenBank/DDBJ whole genome shotgun (WGS) entry which is preliminary data.</text>
</comment>
<dbReference type="GO" id="GO:0006096">
    <property type="term" value="P:glycolytic process"/>
    <property type="evidence" value="ECO:0007669"/>
    <property type="project" value="UniProtKB-UniRule"/>
</dbReference>
<comment type="pathway">
    <text evidence="2 13">Carbohydrate degradation; glycolysis; pyruvate from D-glyceraldehyde 3-phosphate: step 2/5.</text>
</comment>